<feature type="region of interest" description="Disordered" evidence="7">
    <location>
        <begin position="55"/>
        <end position="82"/>
    </location>
</feature>
<proteinExistence type="inferred from homology"/>
<name>A0A383RTL1_9PSED</name>
<dbReference type="SUPFAM" id="SSF47729">
    <property type="entry name" value="IHF-like DNA-binding proteins"/>
    <property type="match status" value="1"/>
</dbReference>
<dbReference type="OrthoDB" id="9799835at2"/>
<comment type="subunit">
    <text evidence="3">Heterodimer of an alpha and a beta chain.</text>
</comment>
<dbReference type="PRINTS" id="PR01727">
    <property type="entry name" value="DNABINDINGHU"/>
</dbReference>
<dbReference type="GO" id="GO:0030261">
    <property type="term" value="P:chromosome condensation"/>
    <property type="evidence" value="ECO:0007669"/>
    <property type="project" value="UniProtKB-KW"/>
</dbReference>
<accession>A0A383RTL1</accession>
<evidence type="ECO:0000256" key="6">
    <source>
        <dbReference type="RuleBase" id="RU003939"/>
    </source>
</evidence>
<protein>
    <submittedName>
        <fullName evidence="8">DNA-binding protein HRm</fullName>
    </submittedName>
</protein>
<evidence type="ECO:0000256" key="4">
    <source>
        <dbReference type="ARBA" id="ARBA00023067"/>
    </source>
</evidence>
<dbReference type="InterPro" id="IPR010992">
    <property type="entry name" value="IHF-like_DNA-bd_dom_sf"/>
</dbReference>
<dbReference type="GO" id="GO:0003677">
    <property type="term" value="F:DNA binding"/>
    <property type="evidence" value="ECO:0007669"/>
    <property type="project" value="UniProtKB-KW"/>
</dbReference>
<evidence type="ECO:0000256" key="3">
    <source>
        <dbReference type="ARBA" id="ARBA00011870"/>
    </source>
</evidence>
<dbReference type="Proteomes" id="UP000263595">
    <property type="component" value="Unassembled WGS sequence"/>
</dbReference>
<dbReference type="InterPro" id="IPR000119">
    <property type="entry name" value="Hist_DNA-bd"/>
</dbReference>
<dbReference type="SMART" id="SM00411">
    <property type="entry name" value="BHL"/>
    <property type="match status" value="1"/>
</dbReference>
<evidence type="ECO:0000256" key="5">
    <source>
        <dbReference type="ARBA" id="ARBA00023125"/>
    </source>
</evidence>
<comment type="similarity">
    <text evidence="2 6">Belongs to the bacterial histone-like protein family.</text>
</comment>
<evidence type="ECO:0000256" key="7">
    <source>
        <dbReference type="SAM" id="MobiDB-lite"/>
    </source>
</evidence>
<keyword evidence="9" id="KW-1185">Reference proteome</keyword>
<dbReference type="RefSeq" id="WP_119140380.1">
    <property type="nucleotide sequence ID" value="NZ_CBCSFL010000005.1"/>
</dbReference>
<dbReference type="PANTHER" id="PTHR33175">
    <property type="entry name" value="DNA-BINDING PROTEIN HU"/>
    <property type="match status" value="1"/>
</dbReference>
<dbReference type="GO" id="GO:0030527">
    <property type="term" value="F:structural constituent of chromatin"/>
    <property type="evidence" value="ECO:0007669"/>
    <property type="project" value="InterPro"/>
</dbReference>
<feature type="compositionally biased region" description="Basic residues" evidence="7">
    <location>
        <begin position="58"/>
        <end position="67"/>
    </location>
</feature>
<dbReference type="PANTHER" id="PTHR33175:SF3">
    <property type="entry name" value="DNA-BINDING PROTEIN HU-BETA"/>
    <property type="match status" value="1"/>
</dbReference>
<organism evidence="8 9">
    <name type="scientific">Pseudomonas reidholzensis</name>
    <dbReference type="NCBI Taxonomy" id="1785162"/>
    <lineage>
        <taxon>Bacteria</taxon>
        <taxon>Pseudomonadati</taxon>
        <taxon>Pseudomonadota</taxon>
        <taxon>Gammaproteobacteria</taxon>
        <taxon>Pseudomonadales</taxon>
        <taxon>Pseudomonadaceae</taxon>
        <taxon>Pseudomonas</taxon>
    </lineage>
</organism>
<dbReference type="CDD" id="cd13831">
    <property type="entry name" value="HU"/>
    <property type="match status" value="1"/>
</dbReference>
<keyword evidence="5 8" id="KW-0238">DNA-binding</keyword>
<evidence type="ECO:0000256" key="2">
    <source>
        <dbReference type="ARBA" id="ARBA00010529"/>
    </source>
</evidence>
<sequence length="93" mass="10018">MNKKQLVAAIAERAGISKILARKALDSILEAVGETLKQGKAVGIVNFGSFSVSQTKPRVGRNPRTKQRINIPSCNKPTFKAGQGLKRTVNPAF</sequence>
<dbReference type="EMBL" id="UNOZ01000013">
    <property type="protein sequence ID" value="SYX89761.1"/>
    <property type="molecule type" value="Genomic_DNA"/>
</dbReference>
<keyword evidence="4" id="KW-0226">DNA condensation</keyword>
<gene>
    <name evidence="8" type="primary">hupB3</name>
    <name evidence="8" type="ORF">CCOS865_02020</name>
</gene>
<dbReference type="AlphaFoldDB" id="A0A383RTL1"/>
<dbReference type="GO" id="GO:0005829">
    <property type="term" value="C:cytosol"/>
    <property type="evidence" value="ECO:0007669"/>
    <property type="project" value="TreeGrafter"/>
</dbReference>
<evidence type="ECO:0000256" key="1">
    <source>
        <dbReference type="ARBA" id="ARBA00003819"/>
    </source>
</evidence>
<dbReference type="Gene3D" id="4.10.520.10">
    <property type="entry name" value="IHF-like DNA-binding proteins"/>
    <property type="match status" value="1"/>
</dbReference>
<reference evidence="9" key="1">
    <citation type="submission" date="2018-08" db="EMBL/GenBank/DDBJ databases">
        <authorList>
            <person name="Blom J."/>
        </authorList>
    </citation>
    <scope>NUCLEOTIDE SEQUENCE [LARGE SCALE GENOMIC DNA]</scope>
    <source>
        <strain evidence="9">CCOS 865</strain>
    </source>
</reference>
<evidence type="ECO:0000313" key="8">
    <source>
        <dbReference type="EMBL" id="SYX89761.1"/>
    </source>
</evidence>
<evidence type="ECO:0000313" key="9">
    <source>
        <dbReference type="Proteomes" id="UP000263595"/>
    </source>
</evidence>
<dbReference type="Pfam" id="PF00216">
    <property type="entry name" value="Bac_DNA_binding"/>
    <property type="match status" value="1"/>
</dbReference>
<comment type="function">
    <text evidence="1">Histone-like DNA-binding protein which is capable of wrapping DNA to stabilize it, and thus to prevent its denaturation under extreme environmental conditions.</text>
</comment>